<dbReference type="EMBL" id="KZ084089">
    <property type="protein sequence ID" value="OSD06761.1"/>
    <property type="molecule type" value="Genomic_DNA"/>
</dbReference>
<feature type="region of interest" description="Disordered" evidence="2">
    <location>
        <begin position="116"/>
        <end position="136"/>
    </location>
</feature>
<evidence type="ECO:0000256" key="2">
    <source>
        <dbReference type="SAM" id="MobiDB-lite"/>
    </source>
</evidence>
<proteinExistence type="predicted"/>
<reference evidence="3 4" key="1">
    <citation type="journal article" date="2015" name="Biotechnol. Biofuels">
        <title>Enhanced degradation of softwood versus hardwood by the white-rot fungus Pycnoporus coccineus.</title>
        <authorList>
            <person name="Couturier M."/>
            <person name="Navarro D."/>
            <person name="Chevret D."/>
            <person name="Henrissat B."/>
            <person name="Piumi F."/>
            <person name="Ruiz-Duenas F.J."/>
            <person name="Martinez A.T."/>
            <person name="Grigoriev I.V."/>
            <person name="Riley R."/>
            <person name="Lipzen A."/>
            <person name="Berrin J.G."/>
            <person name="Master E.R."/>
            <person name="Rosso M.N."/>
        </authorList>
    </citation>
    <scope>NUCLEOTIDE SEQUENCE [LARGE SCALE GENOMIC DNA]</scope>
    <source>
        <strain evidence="3 4">BRFM310</strain>
    </source>
</reference>
<dbReference type="Pfam" id="PF07004">
    <property type="entry name" value="SHIPPO-rpt"/>
    <property type="match status" value="2"/>
</dbReference>
<dbReference type="OrthoDB" id="419631at2759"/>
<feature type="coiled-coil region" evidence="1">
    <location>
        <begin position="453"/>
        <end position="585"/>
    </location>
</feature>
<sequence length="728" mass="81996">MFPRGARFPASKASEVPGPGAYNPQDPDYDAYKRGAFLEKTNRFNKDKPSDVPGPGAYETESSNGQNKPPTAKPSAAGDRLLALQRKLEDLERIHLEEKKAHTAEQERLKLELNRAQRAAAEQTERAEKLKKQHDALESRVQELKKTTTTEQAELRELRVKLRASEHERTQLAAKQSDAGEARKALQAAEMRRKDELRERDRKIAELEKFLAMERKKRETAEAKWQEVKGKTDDRVQQALTVAQELESQLRESREETQAAQRALEEAEVRADDIEEDLLARLEQHRAMLTRVAEEYGRLASTSVARSAHERMKQEATTWQLRSNRLERKLANSEGQVVELANLIRQVKEENILLTNRLVEAQSEAETYRHAVRDMASFLTPPDDLHGLLDNLAIIAREQLASAGEIHQSIQTDLNLWYTLYCLQRDSLVYHSSTLNKELDIAHAHSEQRAKELAAAEATQAHLSESLQRAQDDHAAAQRMLAETTASLAEAKAHEESYQKQLEVVKADTHAEIARIEQSLHREKEAAQRLSSAVHKAKQAEQFLRSEVEQLSSDLAEAEKYQEAYNNLLAEVDALVLRNALAEEEAQRLSKINAEILGHNNPAQRIVYVDRIRRELHETKQKLLISTREREAVLADNEDLRHELELYKSVGVPNEIKPRTTITRVGRVPSISSDSELGASLAPRASESGPSLPRSTSTSMGPSARLASVPETLGGDGLADEMTLDEIM</sequence>
<accession>A0A1Y2J2T2</accession>
<evidence type="ECO:0008006" key="5">
    <source>
        <dbReference type="Google" id="ProtNLM"/>
    </source>
</evidence>
<feature type="region of interest" description="Disordered" evidence="2">
    <location>
        <begin position="166"/>
        <end position="198"/>
    </location>
</feature>
<evidence type="ECO:0000313" key="4">
    <source>
        <dbReference type="Proteomes" id="UP000193067"/>
    </source>
</evidence>
<feature type="compositionally biased region" description="Acidic residues" evidence="2">
    <location>
        <begin position="718"/>
        <end position="728"/>
    </location>
</feature>
<feature type="compositionally biased region" description="Basic and acidic residues" evidence="2">
    <location>
        <begin position="178"/>
        <end position="198"/>
    </location>
</feature>
<feature type="region of interest" description="Disordered" evidence="2">
    <location>
        <begin position="673"/>
        <end position="728"/>
    </location>
</feature>
<dbReference type="AlphaFoldDB" id="A0A1Y2J2T2"/>
<evidence type="ECO:0000256" key="1">
    <source>
        <dbReference type="SAM" id="Coils"/>
    </source>
</evidence>
<feature type="region of interest" description="Disordered" evidence="2">
    <location>
        <begin position="1"/>
        <end position="78"/>
    </location>
</feature>
<protein>
    <recommendedName>
        <fullName evidence="5">Hyaluronan-mediated motility receptor C-terminal domain-containing protein</fullName>
    </recommendedName>
</protein>
<feature type="coiled-coil region" evidence="1">
    <location>
        <begin position="309"/>
        <end position="364"/>
    </location>
</feature>
<organism evidence="3 4">
    <name type="scientific">Trametes coccinea (strain BRFM310)</name>
    <name type="common">Pycnoporus coccineus</name>
    <dbReference type="NCBI Taxonomy" id="1353009"/>
    <lineage>
        <taxon>Eukaryota</taxon>
        <taxon>Fungi</taxon>
        <taxon>Dikarya</taxon>
        <taxon>Basidiomycota</taxon>
        <taxon>Agaricomycotina</taxon>
        <taxon>Agaricomycetes</taxon>
        <taxon>Polyporales</taxon>
        <taxon>Polyporaceae</taxon>
        <taxon>Trametes</taxon>
    </lineage>
</organism>
<feature type="compositionally biased region" description="Basic and acidic residues" evidence="2">
    <location>
        <begin position="30"/>
        <end position="50"/>
    </location>
</feature>
<keyword evidence="4" id="KW-1185">Reference proteome</keyword>
<name>A0A1Y2J2T2_TRAC3</name>
<feature type="compositionally biased region" description="Basic and acidic residues" evidence="2">
    <location>
        <begin position="123"/>
        <end position="136"/>
    </location>
</feature>
<feature type="compositionally biased region" description="Polar residues" evidence="2">
    <location>
        <begin position="60"/>
        <end position="69"/>
    </location>
</feature>
<dbReference type="Proteomes" id="UP000193067">
    <property type="component" value="Unassembled WGS sequence"/>
</dbReference>
<dbReference type="STRING" id="1353009.A0A1Y2J2T2"/>
<dbReference type="InterPro" id="IPR010736">
    <property type="entry name" value="SHIPPO-rpt"/>
</dbReference>
<keyword evidence="1" id="KW-0175">Coiled coil</keyword>
<evidence type="ECO:0000313" key="3">
    <source>
        <dbReference type="EMBL" id="OSD06761.1"/>
    </source>
</evidence>
<gene>
    <name evidence="3" type="ORF">PYCCODRAFT_1382633</name>
</gene>